<evidence type="ECO:0000313" key="3">
    <source>
        <dbReference type="EMBL" id="KAJ4177851.1"/>
    </source>
</evidence>
<dbReference type="EMBL" id="JAOQAV010000089">
    <property type="protein sequence ID" value="KAJ4177851.1"/>
    <property type="molecule type" value="Genomic_DNA"/>
</dbReference>
<feature type="region of interest" description="Disordered" evidence="2">
    <location>
        <begin position="1"/>
        <end position="33"/>
    </location>
</feature>
<dbReference type="Gene3D" id="1.20.5.170">
    <property type="match status" value="1"/>
</dbReference>
<dbReference type="Proteomes" id="UP001152087">
    <property type="component" value="Unassembled WGS sequence"/>
</dbReference>
<feature type="compositionally biased region" description="Basic and acidic residues" evidence="2">
    <location>
        <begin position="14"/>
        <end position="25"/>
    </location>
</feature>
<organism evidence="3 4">
    <name type="scientific">Fusarium falciforme</name>
    <dbReference type="NCBI Taxonomy" id="195108"/>
    <lineage>
        <taxon>Eukaryota</taxon>
        <taxon>Fungi</taxon>
        <taxon>Dikarya</taxon>
        <taxon>Ascomycota</taxon>
        <taxon>Pezizomycotina</taxon>
        <taxon>Sordariomycetes</taxon>
        <taxon>Hypocreomycetidae</taxon>
        <taxon>Hypocreales</taxon>
        <taxon>Nectriaceae</taxon>
        <taxon>Fusarium</taxon>
        <taxon>Fusarium solani species complex</taxon>
    </lineage>
</organism>
<proteinExistence type="predicted"/>
<keyword evidence="4" id="KW-1185">Reference proteome</keyword>
<dbReference type="CDD" id="cd14688">
    <property type="entry name" value="bZIP_YAP"/>
    <property type="match status" value="1"/>
</dbReference>
<name>A0A9W8QVX2_9HYPO</name>
<evidence type="ECO:0008006" key="5">
    <source>
        <dbReference type="Google" id="ProtNLM"/>
    </source>
</evidence>
<gene>
    <name evidence="3" type="ORF">NW755_013613</name>
</gene>
<evidence type="ECO:0000256" key="2">
    <source>
        <dbReference type="SAM" id="MobiDB-lite"/>
    </source>
</evidence>
<dbReference type="AlphaFoldDB" id="A0A9W8QVX2"/>
<sequence length="256" mass="28563">MPPNNKPSRRPAKRKADPGPDGTERGRKRAQNRISQQCLREKNLAHVRSLEEIVALLQQAVASGDQGSRYANLLETHLKLMEENRRLQDALLRLRKKLLSLSNAASAAADLILNSVVEQPQRGVAVNVLDIFENQILRRDKSGCAQSGTCRNYLTDASWVLFEVGPEMQSVYGSVADPVEEAIIAELDRRMLNEEATPRGCSKSSLPSPESYPGTDVAHFLGIDNFLGWKISQEFANKYPFLDCSTSRFRNHFIAS</sequence>
<comment type="caution">
    <text evidence="3">The sequence shown here is derived from an EMBL/GenBank/DDBJ whole genome shotgun (WGS) entry which is preliminary data.</text>
</comment>
<accession>A0A9W8QVX2</accession>
<reference evidence="3" key="1">
    <citation type="submission" date="2022-09" db="EMBL/GenBank/DDBJ databases">
        <title>Fusarium specimens isolated from Avocado Roots.</title>
        <authorList>
            <person name="Stajich J."/>
            <person name="Roper C."/>
            <person name="Heimlech-Rivalta G."/>
        </authorList>
    </citation>
    <scope>NUCLEOTIDE SEQUENCE</scope>
    <source>
        <strain evidence="3">A02</strain>
    </source>
</reference>
<evidence type="ECO:0000256" key="1">
    <source>
        <dbReference type="SAM" id="Coils"/>
    </source>
</evidence>
<keyword evidence="1" id="KW-0175">Coiled coil</keyword>
<feature type="coiled-coil region" evidence="1">
    <location>
        <begin position="70"/>
        <end position="104"/>
    </location>
</feature>
<protein>
    <recommendedName>
        <fullName evidence="5">BZIP domain-containing protein</fullName>
    </recommendedName>
</protein>
<evidence type="ECO:0000313" key="4">
    <source>
        <dbReference type="Proteomes" id="UP001152087"/>
    </source>
</evidence>